<dbReference type="InterPro" id="IPR022383">
    <property type="entry name" value="Lactate/malate_DH_C"/>
</dbReference>
<evidence type="ECO:0000313" key="9">
    <source>
        <dbReference type="EnsemblMetazoa" id="GAUT027971-PA"/>
    </source>
</evidence>
<protein>
    <recommendedName>
        <fullName evidence="2">Malate dehydrogenase, mitochondrial</fullName>
        <ecNumber evidence="1">1.1.1.37</ecNumber>
    </recommendedName>
</protein>
<dbReference type="Gene3D" id="3.90.110.10">
    <property type="entry name" value="Lactate dehydrogenase/glycoside hydrolase, family 4, C-terminal"/>
    <property type="match status" value="1"/>
</dbReference>
<proteinExistence type="predicted"/>
<feature type="region of interest" description="Disordered" evidence="6">
    <location>
        <begin position="441"/>
        <end position="484"/>
    </location>
</feature>
<evidence type="ECO:0000256" key="3">
    <source>
        <dbReference type="ARBA" id="ARBA00022532"/>
    </source>
</evidence>
<dbReference type="SUPFAM" id="SSF56327">
    <property type="entry name" value="LDH C-terminal domain-like"/>
    <property type="match status" value="1"/>
</dbReference>
<evidence type="ECO:0000259" key="8">
    <source>
        <dbReference type="Pfam" id="PF02866"/>
    </source>
</evidence>
<dbReference type="InterPro" id="IPR001236">
    <property type="entry name" value="Lactate/malate_DH_N"/>
</dbReference>
<keyword evidence="3" id="KW-0816">Tricarboxylic acid cycle</keyword>
<evidence type="ECO:0000256" key="1">
    <source>
        <dbReference type="ARBA" id="ARBA00012995"/>
    </source>
</evidence>
<evidence type="ECO:0000256" key="6">
    <source>
        <dbReference type="SAM" id="MobiDB-lite"/>
    </source>
</evidence>
<reference evidence="9" key="1">
    <citation type="submission" date="2020-05" db="UniProtKB">
        <authorList>
            <consortium name="EnsemblMetazoa"/>
        </authorList>
    </citation>
    <scope>IDENTIFICATION</scope>
    <source>
        <strain evidence="9">TTRI</strain>
    </source>
</reference>
<keyword evidence="4" id="KW-0560">Oxidoreductase</keyword>
<evidence type="ECO:0000259" key="7">
    <source>
        <dbReference type="Pfam" id="PF00056"/>
    </source>
</evidence>
<dbReference type="Pfam" id="PF00056">
    <property type="entry name" value="Ldh_1_N"/>
    <property type="match status" value="1"/>
</dbReference>
<dbReference type="GO" id="GO:0030060">
    <property type="term" value="F:L-malate dehydrogenase (NAD+) activity"/>
    <property type="evidence" value="ECO:0007669"/>
    <property type="project" value="UniProtKB-EC"/>
</dbReference>
<dbReference type="PANTHER" id="PTHR11540:SF16">
    <property type="entry name" value="MALATE DEHYDROGENASE, MITOCHONDRIAL"/>
    <property type="match status" value="1"/>
</dbReference>
<evidence type="ECO:0000313" key="10">
    <source>
        <dbReference type="Proteomes" id="UP000078200"/>
    </source>
</evidence>
<dbReference type="AlphaFoldDB" id="A0A1A9V714"/>
<evidence type="ECO:0000256" key="2">
    <source>
        <dbReference type="ARBA" id="ARBA00016075"/>
    </source>
</evidence>
<dbReference type="EC" id="1.1.1.37" evidence="1"/>
<dbReference type="PANTHER" id="PTHR11540">
    <property type="entry name" value="MALATE AND LACTATE DEHYDROGENASE"/>
    <property type="match status" value="1"/>
</dbReference>
<name>A0A1A9V714_GLOAU</name>
<evidence type="ECO:0000256" key="4">
    <source>
        <dbReference type="ARBA" id="ARBA00023002"/>
    </source>
</evidence>
<dbReference type="GO" id="GO:0005739">
    <property type="term" value="C:mitochondrion"/>
    <property type="evidence" value="ECO:0007669"/>
    <property type="project" value="TreeGrafter"/>
</dbReference>
<keyword evidence="5" id="KW-0520">NAD</keyword>
<dbReference type="Proteomes" id="UP000078200">
    <property type="component" value="Unassembled WGS sequence"/>
</dbReference>
<dbReference type="VEuPathDB" id="VectorBase:GAUT027971"/>
<feature type="domain" description="Lactate/malate dehydrogenase N-terminal" evidence="7">
    <location>
        <begin position="126"/>
        <end position="264"/>
    </location>
</feature>
<feature type="domain" description="Lactate/malate dehydrogenase C-terminal" evidence="8">
    <location>
        <begin position="272"/>
        <end position="433"/>
    </location>
</feature>
<dbReference type="Pfam" id="PF02866">
    <property type="entry name" value="Ldh_1_C"/>
    <property type="match status" value="1"/>
</dbReference>
<keyword evidence="10" id="KW-1185">Reference proteome</keyword>
<sequence>MALYHEPSTKADPSVKSKNTYMYLNFQYDGERFTFLKQHICVVGQQLVYRGCNSSKIIGGQFGDKSPSMDTSSVLATDQSNTEFFEKFPSDTKQPLEEMKNVLKFLKPISLVHFAARYRHTARLPCKVCVVGANGVIGRHLAAYMKMNSAVVNLTLYDTEDIDGLREDISHIDYNPWVFAHSGEKELHQAVSCSQFVIVVCGCRKQEEVDDNKLFETNAPIILNIMEAIMETNQKQPFIHIITEPVNTLVPLAALAMQKYEQYDECKLSGSTSIDLMRARLMYAEFLHVDPYKVKLPVIGGRSEKTIIPLLSVREPSEEMAKEDRDKFLKRLRMADMDVMNAKCGEASAQLSVAVAASRFCYSVVEAICRKSVWDVAFIPCKGIREGIDYFSTRFLLEENGVKEIDKLPDIDGEEEALLEIAIKEIEASCKMAKDYYEKHGKKEVKKDDCQQEKDGKKAGKEEEKPEKKEKKEQNQEKKAEKKK</sequence>
<dbReference type="GO" id="GO:0006099">
    <property type="term" value="P:tricarboxylic acid cycle"/>
    <property type="evidence" value="ECO:0007669"/>
    <property type="project" value="UniProtKB-KW"/>
</dbReference>
<dbReference type="STRING" id="7395.A0A1A9V714"/>
<dbReference type="EnsemblMetazoa" id="GAUT027971-RA">
    <property type="protein sequence ID" value="GAUT027971-PA"/>
    <property type="gene ID" value="GAUT027971"/>
</dbReference>
<organism evidence="9 10">
    <name type="scientific">Glossina austeni</name>
    <name type="common">Savannah tsetse fly</name>
    <dbReference type="NCBI Taxonomy" id="7395"/>
    <lineage>
        <taxon>Eukaryota</taxon>
        <taxon>Metazoa</taxon>
        <taxon>Ecdysozoa</taxon>
        <taxon>Arthropoda</taxon>
        <taxon>Hexapoda</taxon>
        <taxon>Insecta</taxon>
        <taxon>Pterygota</taxon>
        <taxon>Neoptera</taxon>
        <taxon>Endopterygota</taxon>
        <taxon>Diptera</taxon>
        <taxon>Brachycera</taxon>
        <taxon>Muscomorpha</taxon>
        <taxon>Hippoboscoidea</taxon>
        <taxon>Glossinidae</taxon>
        <taxon>Glossina</taxon>
    </lineage>
</organism>
<dbReference type="SUPFAM" id="SSF51735">
    <property type="entry name" value="NAD(P)-binding Rossmann-fold domains"/>
    <property type="match status" value="1"/>
</dbReference>
<dbReference type="InterPro" id="IPR015955">
    <property type="entry name" value="Lactate_DH/Glyco_Ohase_4_C"/>
</dbReference>
<evidence type="ECO:0000256" key="5">
    <source>
        <dbReference type="ARBA" id="ARBA00023027"/>
    </source>
</evidence>
<accession>A0A1A9V714</accession>
<dbReference type="InterPro" id="IPR036291">
    <property type="entry name" value="NAD(P)-bd_dom_sf"/>
</dbReference>
<dbReference type="Gene3D" id="3.40.50.720">
    <property type="entry name" value="NAD(P)-binding Rossmann-like Domain"/>
    <property type="match status" value="1"/>
</dbReference>